<dbReference type="AlphaFoldDB" id="K9XZZ6"/>
<dbReference type="Pfam" id="PF03724">
    <property type="entry name" value="META"/>
    <property type="match status" value="1"/>
</dbReference>
<dbReference type="InterPro" id="IPR038670">
    <property type="entry name" value="HslJ-like_sf"/>
</dbReference>
<keyword evidence="1" id="KW-0732">Signal</keyword>
<dbReference type="Proteomes" id="UP000010473">
    <property type="component" value="Plasmid pSTA7437.01"/>
</dbReference>
<feature type="domain" description="DUF306" evidence="2">
    <location>
        <begin position="54"/>
        <end position="155"/>
    </location>
</feature>
<evidence type="ECO:0000256" key="1">
    <source>
        <dbReference type="SAM" id="SignalP"/>
    </source>
</evidence>
<keyword evidence="4" id="KW-1185">Reference proteome</keyword>
<evidence type="ECO:0000259" key="2">
    <source>
        <dbReference type="Pfam" id="PF03724"/>
    </source>
</evidence>
<evidence type="ECO:0000313" key="3">
    <source>
        <dbReference type="EMBL" id="AFZ38160.1"/>
    </source>
</evidence>
<dbReference type="InterPro" id="IPR053147">
    <property type="entry name" value="Hsp_HslJ-like"/>
</dbReference>
<sequence>MKFNLKAVTQLLLIVTLSTTTIACTDNSEDLTVIPPANEESEVNQESDVSQQSNTIEGTVWNLVSYNQQPILAESKITAEFAEGRVNGSAGCNSYFADYQLDDTQLNIETVGSTKKACPDDLMEQETIYLNLLDKAESAAVVDNVLTINTSDGDLVFEVEGRVKSFATLVQSAC</sequence>
<geneLocation type="plasmid" evidence="3 4">
    <name>pSTA7437.01</name>
</geneLocation>
<dbReference type="PROSITE" id="PS51257">
    <property type="entry name" value="PROKAR_LIPOPROTEIN"/>
    <property type="match status" value="1"/>
</dbReference>
<dbReference type="PANTHER" id="PTHR35535:SF1">
    <property type="entry name" value="HEAT SHOCK PROTEIN HSLJ"/>
    <property type="match status" value="1"/>
</dbReference>
<feature type="signal peptide" evidence="1">
    <location>
        <begin position="1"/>
        <end position="23"/>
    </location>
</feature>
<gene>
    <name evidence="3" type="ordered locus">Sta7437_4712</name>
</gene>
<dbReference type="HOGENOM" id="CLU_1539103_0_0_3"/>
<accession>K9XZZ6</accession>
<reference evidence="4" key="1">
    <citation type="journal article" date="2013" name="Proc. Natl. Acad. Sci. U.S.A.">
        <title>Improving the coverage of the cyanobacterial phylum using diversity-driven genome sequencing.</title>
        <authorList>
            <person name="Shih P.M."/>
            <person name="Wu D."/>
            <person name="Latifi A."/>
            <person name="Axen S.D."/>
            <person name="Fewer D.P."/>
            <person name="Talla E."/>
            <person name="Calteau A."/>
            <person name="Cai F."/>
            <person name="Tandeau de Marsac N."/>
            <person name="Rippka R."/>
            <person name="Herdman M."/>
            <person name="Sivonen K."/>
            <person name="Coursin T."/>
            <person name="Laurent T."/>
            <person name="Goodwin L."/>
            <person name="Nolan M."/>
            <person name="Davenport K.W."/>
            <person name="Han C.S."/>
            <person name="Rubin E.M."/>
            <person name="Eisen J.A."/>
            <person name="Woyke T."/>
            <person name="Gugger M."/>
            <person name="Kerfeld C.A."/>
        </authorList>
    </citation>
    <scope>NUCLEOTIDE SEQUENCE [LARGE SCALE GENOMIC DNA]</scope>
    <source>
        <strain evidence="4">ATCC 29371 / PCC 7437</strain>
        <plasmid evidence="4">Plasmid pSTA7437.01</plasmid>
    </source>
</reference>
<feature type="chain" id="PRO_5003938609" description="DUF306 domain-containing protein" evidence="1">
    <location>
        <begin position="24"/>
        <end position="174"/>
    </location>
</feature>
<evidence type="ECO:0000313" key="4">
    <source>
        <dbReference type="Proteomes" id="UP000010473"/>
    </source>
</evidence>
<dbReference type="PANTHER" id="PTHR35535">
    <property type="entry name" value="HEAT SHOCK PROTEIN HSLJ"/>
    <property type="match status" value="1"/>
</dbReference>
<dbReference type="KEGG" id="scs:Sta7437_4712"/>
<dbReference type="RefSeq" id="WP_015212066.1">
    <property type="nucleotide sequence ID" value="NC_019765.1"/>
</dbReference>
<dbReference type="EMBL" id="CP003654">
    <property type="protein sequence ID" value="AFZ38160.1"/>
    <property type="molecule type" value="Genomic_DNA"/>
</dbReference>
<protein>
    <recommendedName>
        <fullName evidence="2">DUF306 domain-containing protein</fullName>
    </recommendedName>
</protein>
<proteinExistence type="predicted"/>
<name>K9XZZ6_STAC7</name>
<dbReference type="InterPro" id="IPR005184">
    <property type="entry name" value="DUF306_Meta_HslJ"/>
</dbReference>
<organism evidence="3 4">
    <name type="scientific">Stanieria cyanosphaera (strain ATCC 29371 / PCC 7437)</name>
    <dbReference type="NCBI Taxonomy" id="111780"/>
    <lineage>
        <taxon>Bacteria</taxon>
        <taxon>Bacillati</taxon>
        <taxon>Cyanobacteriota</taxon>
        <taxon>Cyanophyceae</taxon>
        <taxon>Pleurocapsales</taxon>
        <taxon>Dermocarpellaceae</taxon>
        <taxon>Stanieria</taxon>
    </lineage>
</organism>
<dbReference type="OrthoDB" id="459863at2"/>
<keyword evidence="3" id="KW-0614">Plasmid</keyword>
<dbReference type="Gene3D" id="2.40.128.270">
    <property type="match status" value="1"/>
</dbReference>